<feature type="domain" description="EAL" evidence="4">
    <location>
        <begin position="820"/>
        <end position="1074"/>
    </location>
</feature>
<dbReference type="PANTHER" id="PTHR44757">
    <property type="entry name" value="DIGUANYLATE CYCLASE DGCP"/>
    <property type="match status" value="1"/>
</dbReference>
<dbReference type="SMART" id="SM00052">
    <property type="entry name" value="EAL"/>
    <property type="match status" value="1"/>
</dbReference>
<protein>
    <submittedName>
        <fullName evidence="6">Diguanylate cyclase/phosphodiesterase with PAS/PAC sensor(S)</fullName>
    </submittedName>
</protein>
<feature type="domain" description="PAC" evidence="3">
    <location>
        <begin position="594"/>
        <end position="646"/>
    </location>
</feature>
<dbReference type="Pfam" id="PF00563">
    <property type="entry name" value="EAL"/>
    <property type="match status" value="1"/>
</dbReference>
<dbReference type="CDD" id="cd01949">
    <property type="entry name" value="GGDEF"/>
    <property type="match status" value="1"/>
</dbReference>
<evidence type="ECO:0000256" key="1">
    <source>
        <dbReference type="SAM" id="Coils"/>
    </source>
</evidence>
<dbReference type="OrthoDB" id="8553030at2"/>
<dbReference type="Gene3D" id="3.20.20.450">
    <property type="entry name" value="EAL domain"/>
    <property type="match status" value="1"/>
</dbReference>
<keyword evidence="7" id="KW-1185">Reference proteome</keyword>
<dbReference type="SUPFAM" id="SSF141868">
    <property type="entry name" value="EAL domain-like"/>
    <property type="match status" value="1"/>
</dbReference>
<accession>B8GLY5</accession>
<dbReference type="InterPro" id="IPR001610">
    <property type="entry name" value="PAC"/>
</dbReference>
<dbReference type="Gene3D" id="3.30.450.20">
    <property type="entry name" value="PAS domain"/>
    <property type="match status" value="2"/>
</dbReference>
<dbReference type="CDD" id="cd01948">
    <property type="entry name" value="EAL"/>
    <property type="match status" value="1"/>
</dbReference>
<name>B8GLY5_THISH</name>
<dbReference type="SUPFAM" id="SSF53850">
    <property type="entry name" value="Periplasmic binding protein-like II"/>
    <property type="match status" value="1"/>
</dbReference>
<dbReference type="HOGENOM" id="CLU_000445_70_49_6"/>
<dbReference type="NCBIfam" id="TIGR00254">
    <property type="entry name" value="GGDEF"/>
    <property type="match status" value="1"/>
</dbReference>
<feature type="domain" description="PAS" evidence="2">
    <location>
        <begin position="393"/>
        <end position="446"/>
    </location>
</feature>
<feature type="domain" description="PAC" evidence="3">
    <location>
        <begin position="473"/>
        <end position="524"/>
    </location>
</feature>
<dbReference type="SUPFAM" id="SSF55785">
    <property type="entry name" value="PYP-like sensor domain (PAS domain)"/>
    <property type="match status" value="2"/>
</dbReference>
<dbReference type="PROSITE" id="PS50887">
    <property type="entry name" value="GGDEF"/>
    <property type="match status" value="1"/>
</dbReference>
<dbReference type="PROSITE" id="PS50883">
    <property type="entry name" value="EAL"/>
    <property type="match status" value="1"/>
</dbReference>
<dbReference type="SMART" id="SM00086">
    <property type="entry name" value="PAC"/>
    <property type="match status" value="2"/>
</dbReference>
<dbReference type="Pfam" id="PF00990">
    <property type="entry name" value="GGDEF"/>
    <property type="match status" value="1"/>
</dbReference>
<dbReference type="NCBIfam" id="TIGR00229">
    <property type="entry name" value="sensory_box"/>
    <property type="match status" value="2"/>
</dbReference>
<feature type="domain" description="PAS" evidence="2">
    <location>
        <begin position="521"/>
        <end position="567"/>
    </location>
</feature>
<dbReference type="PROSITE" id="PS50112">
    <property type="entry name" value="PAS"/>
    <property type="match status" value="2"/>
</dbReference>
<dbReference type="STRING" id="396588.Tgr7_0645"/>
<dbReference type="InterPro" id="IPR013656">
    <property type="entry name" value="PAS_4"/>
</dbReference>
<evidence type="ECO:0000259" key="5">
    <source>
        <dbReference type="PROSITE" id="PS50887"/>
    </source>
</evidence>
<dbReference type="Gene3D" id="3.30.70.270">
    <property type="match status" value="1"/>
</dbReference>
<proteinExistence type="predicted"/>
<dbReference type="SUPFAM" id="SSF55073">
    <property type="entry name" value="Nucleotide cyclase"/>
    <property type="match status" value="1"/>
</dbReference>
<keyword evidence="1" id="KW-0175">Coiled coil</keyword>
<evidence type="ECO:0000313" key="6">
    <source>
        <dbReference type="EMBL" id="ACL71738.1"/>
    </source>
</evidence>
<dbReference type="InterPro" id="IPR052155">
    <property type="entry name" value="Biofilm_reg_signaling"/>
</dbReference>
<dbReference type="Proteomes" id="UP000002383">
    <property type="component" value="Chromosome"/>
</dbReference>
<sequence length="1082" mass="119041" precursor="true">MNRPFASLLHIRVLPWLGLLLLGLAGSPAMAEDGATLRLGVLEFRGEADAWSRWSATARYLDEALPDHRVELQPLDFNRLEQVVARGDVDLVLANPGFYALLETAHGARPLASLDTGLRSGQGCCRFGAVVFTRADRDDLRHLQDLQRQRIAAVHEHSFGGYQMLLRELHDLGISQHRTLARMDFLGDHDAVVQAVLSGRYDAGVVRTGILEAMAEERRVRLDAFRVVGARGAAEGLSQRLSTRLYPEWPLAALPHVSVSLANQVAVALLPMPAEHPAARAAGIQGWTAPLNYQSVHELLYALRLPPYDAPRQFSLSELWVQYQWQISAGFLLLFGLALALFRGQRLNRRLAEAGRLLQSRVEMRTEHLNVANRSLQREVEQRRQAEAEVLAQSRRQAQVLEAVDEAIFGLDADCRVEFANPAAEALAGCSIGQMRGQRLSGVLQIRDDQGRSAWEPDGDCLAEDPMPVSIRRAFDQTLYHRDGRVLVVDYAFRPILEGGQVRGGVFSCRDITGRKRIEESLRLHAQVFDTATEGVMIADARGRILSVNRAFEQVTGYSAEEVVGRNPSILSSGRQDKAFYRRMWDTIKGEGIWSGEIWNRRKDGEIYPEWLTISSIAGPNGEASHFVAVFSDITAQKRSEQEIDFLANHDPLTGLANRNLFEDRLAHAISMAGRNGQHVGLLLVDLDRFRLINDGMGHGPGDALLRETGRRLGHCVRDSDTVARLGGDEFGIILEGLADAADAGMQAERILEAMRAPLRLGGQELFCTVSIGIAVFPADGTDAATLLRHADTAMALAKREGRNNFQFYTHALTEAVFSRLNIETGLRHALERDELRLHYQPILDAASGRIAAMESLMRWQHPERGLVSPGVFIPVAEQSDLILALGRWALVSACAQVRAWSDAGLEPVPVSVNIPACHFRQPGFVEEVLGVVRETGVQPQSLIIELTESALMEPVSLAEERIRRLRDTGVVVAIDDFGTGYSSLGYLQRFHVNYLKVDRSFVSGLPGDENARAITEAVIGVSHSLGLQVVAEGVETQAQLDHLRATGCDKVQGYLTGRPVTAEVAATLLPGAGEKVISLPG</sequence>
<dbReference type="PROSITE" id="PS50113">
    <property type="entry name" value="PAC"/>
    <property type="match status" value="2"/>
</dbReference>
<dbReference type="AlphaFoldDB" id="B8GLY5"/>
<dbReference type="SMART" id="SM00091">
    <property type="entry name" value="PAS"/>
    <property type="match status" value="2"/>
</dbReference>
<dbReference type="SMART" id="SM00267">
    <property type="entry name" value="GGDEF"/>
    <property type="match status" value="1"/>
</dbReference>
<feature type="domain" description="GGDEF" evidence="5">
    <location>
        <begin position="678"/>
        <end position="811"/>
    </location>
</feature>
<gene>
    <name evidence="6" type="ordered locus">Tgr7_0645</name>
</gene>
<dbReference type="Pfam" id="PF12974">
    <property type="entry name" value="Phosphonate-bd"/>
    <property type="match status" value="1"/>
</dbReference>
<dbReference type="InterPro" id="IPR043128">
    <property type="entry name" value="Rev_trsase/Diguanyl_cyclase"/>
</dbReference>
<dbReference type="EMBL" id="CP001339">
    <property type="protein sequence ID" value="ACL71738.1"/>
    <property type="molecule type" value="Genomic_DNA"/>
</dbReference>
<reference evidence="6 7" key="1">
    <citation type="journal article" date="2011" name="Stand. Genomic Sci.">
        <title>Complete genome sequence of 'Thioalkalivibrio sulfidophilus' HL-EbGr7.</title>
        <authorList>
            <person name="Muyzer G."/>
            <person name="Sorokin D.Y."/>
            <person name="Mavromatis K."/>
            <person name="Lapidus A."/>
            <person name="Clum A."/>
            <person name="Ivanova N."/>
            <person name="Pati A."/>
            <person name="d'Haeseleer P."/>
            <person name="Woyke T."/>
            <person name="Kyrpides N.C."/>
        </authorList>
    </citation>
    <scope>NUCLEOTIDE SEQUENCE [LARGE SCALE GENOMIC DNA]</scope>
    <source>
        <strain evidence="6 7">HL-EbGR7</strain>
    </source>
</reference>
<dbReference type="Pfam" id="PF13426">
    <property type="entry name" value="PAS_9"/>
    <property type="match status" value="1"/>
</dbReference>
<dbReference type="InterPro" id="IPR035919">
    <property type="entry name" value="EAL_sf"/>
</dbReference>
<evidence type="ECO:0000259" key="4">
    <source>
        <dbReference type="PROSITE" id="PS50883"/>
    </source>
</evidence>
<evidence type="ECO:0000259" key="2">
    <source>
        <dbReference type="PROSITE" id="PS50112"/>
    </source>
</evidence>
<dbReference type="InterPro" id="IPR029787">
    <property type="entry name" value="Nucleotide_cyclase"/>
</dbReference>
<dbReference type="InterPro" id="IPR001633">
    <property type="entry name" value="EAL_dom"/>
</dbReference>
<dbReference type="InterPro" id="IPR035965">
    <property type="entry name" value="PAS-like_dom_sf"/>
</dbReference>
<dbReference type="Pfam" id="PF08448">
    <property type="entry name" value="PAS_4"/>
    <property type="match status" value="1"/>
</dbReference>
<dbReference type="InterPro" id="IPR000014">
    <property type="entry name" value="PAS"/>
</dbReference>
<dbReference type="Gene3D" id="3.40.190.10">
    <property type="entry name" value="Periplasmic binding protein-like II"/>
    <property type="match status" value="1"/>
</dbReference>
<dbReference type="RefSeq" id="WP_012637226.1">
    <property type="nucleotide sequence ID" value="NC_011901.1"/>
</dbReference>
<dbReference type="InterPro" id="IPR000160">
    <property type="entry name" value="GGDEF_dom"/>
</dbReference>
<dbReference type="eggNOG" id="COG5001">
    <property type="taxonomic scope" value="Bacteria"/>
</dbReference>
<evidence type="ECO:0000313" key="7">
    <source>
        <dbReference type="Proteomes" id="UP000002383"/>
    </source>
</evidence>
<evidence type="ECO:0000259" key="3">
    <source>
        <dbReference type="PROSITE" id="PS50113"/>
    </source>
</evidence>
<dbReference type="InterPro" id="IPR000700">
    <property type="entry name" value="PAS-assoc_C"/>
</dbReference>
<feature type="coiled-coil region" evidence="1">
    <location>
        <begin position="369"/>
        <end position="396"/>
    </location>
</feature>
<organism evidence="6 7">
    <name type="scientific">Thioalkalivibrio sulfidiphilus (strain HL-EbGR7)</name>
    <dbReference type="NCBI Taxonomy" id="396588"/>
    <lineage>
        <taxon>Bacteria</taxon>
        <taxon>Pseudomonadati</taxon>
        <taxon>Pseudomonadota</taxon>
        <taxon>Gammaproteobacteria</taxon>
        <taxon>Chromatiales</taxon>
        <taxon>Ectothiorhodospiraceae</taxon>
        <taxon>Thioalkalivibrio</taxon>
    </lineage>
</organism>
<dbReference type="PANTHER" id="PTHR44757:SF2">
    <property type="entry name" value="BIOFILM ARCHITECTURE MAINTENANCE PROTEIN MBAA"/>
    <property type="match status" value="1"/>
</dbReference>
<dbReference type="CDD" id="cd00130">
    <property type="entry name" value="PAS"/>
    <property type="match status" value="2"/>
</dbReference>
<dbReference type="KEGG" id="tgr:Tgr7_0645"/>